<keyword evidence="2" id="KW-1185">Reference proteome</keyword>
<dbReference type="PIRSF" id="PIRSF029730">
    <property type="entry name" value="UCP029730"/>
    <property type="match status" value="1"/>
</dbReference>
<protein>
    <submittedName>
        <fullName evidence="1">N-formylglutamate amidohydrolase</fullName>
    </submittedName>
</protein>
<reference evidence="2" key="1">
    <citation type="journal article" date="2019" name="Int. J. Syst. Evol. Microbiol.">
        <title>The Global Catalogue of Microorganisms (GCM) 10K type strain sequencing project: providing services to taxonomists for standard genome sequencing and annotation.</title>
        <authorList>
            <consortium name="The Broad Institute Genomics Platform"/>
            <consortium name="The Broad Institute Genome Sequencing Center for Infectious Disease"/>
            <person name="Wu L."/>
            <person name="Ma J."/>
        </authorList>
    </citation>
    <scope>NUCLEOTIDE SEQUENCE [LARGE SCALE GENOMIC DNA]</scope>
    <source>
        <strain evidence="2">CGMCC 1.12851</strain>
    </source>
</reference>
<organism evidence="1 2">
    <name type="scientific">Blastomonas aquatica</name>
    <dbReference type="NCBI Taxonomy" id="1510276"/>
    <lineage>
        <taxon>Bacteria</taxon>
        <taxon>Pseudomonadati</taxon>
        <taxon>Pseudomonadota</taxon>
        <taxon>Alphaproteobacteria</taxon>
        <taxon>Sphingomonadales</taxon>
        <taxon>Sphingomonadaceae</taxon>
        <taxon>Blastomonas</taxon>
    </lineage>
</organism>
<accession>A0ABQ1JID6</accession>
<dbReference type="Proteomes" id="UP000614261">
    <property type="component" value="Unassembled WGS sequence"/>
</dbReference>
<dbReference type="SUPFAM" id="SSF53187">
    <property type="entry name" value="Zn-dependent exopeptidases"/>
    <property type="match status" value="1"/>
</dbReference>
<comment type="caution">
    <text evidence="1">The sequence shown here is derived from an EMBL/GenBank/DDBJ whole genome shotgun (WGS) entry which is preliminary data.</text>
</comment>
<dbReference type="Pfam" id="PF05013">
    <property type="entry name" value="FGase"/>
    <property type="match status" value="1"/>
</dbReference>
<dbReference type="InterPro" id="IPR011227">
    <property type="entry name" value="UCP029730"/>
</dbReference>
<dbReference type="Gene3D" id="3.40.630.40">
    <property type="entry name" value="Zn-dependent exopeptidases"/>
    <property type="match status" value="1"/>
</dbReference>
<dbReference type="EMBL" id="BMGD01000004">
    <property type="protein sequence ID" value="GGB69737.1"/>
    <property type="molecule type" value="Genomic_DNA"/>
</dbReference>
<gene>
    <name evidence="1" type="ORF">GCM10010833_26230</name>
</gene>
<proteinExistence type="predicted"/>
<name>A0ABQ1JID6_9SPHN</name>
<evidence type="ECO:0000313" key="1">
    <source>
        <dbReference type="EMBL" id="GGB69737.1"/>
    </source>
</evidence>
<evidence type="ECO:0000313" key="2">
    <source>
        <dbReference type="Proteomes" id="UP000614261"/>
    </source>
</evidence>
<sequence>MWITAMNGFLPYEIIGHQPAAAGANILIVADHASNQVPDRINLGIGPQDLEKHIAIDIGVASVTRALCASLGCGAVLANVSRLVIDFNREEDAPGLIPTISDGVSIPGNMEVDAEARLARYHRPYHAAVSCTLDAIERPFILSLHSFTPRLASRPAEQRPWDVGILYNKDDRAAQIAIEMLNGTGLLVGDQLPYSGTVLNATMNLHGEARGIPYLGVEMRQDLVGDDAGAQRMMTLLAPVLLACSNRLA</sequence>
<dbReference type="InterPro" id="IPR007709">
    <property type="entry name" value="N-FG_amidohydro"/>
</dbReference>